<dbReference type="SUPFAM" id="SSF103473">
    <property type="entry name" value="MFS general substrate transporter"/>
    <property type="match status" value="1"/>
</dbReference>
<comment type="caution">
    <text evidence="2">The sequence shown here is derived from an EMBL/GenBank/DDBJ whole genome shotgun (WGS) entry which is preliminary data.</text>
</comment>
<organism evidence="2 3">
    <name type="scientific">Mycena venus</name>
    <dbReference type="NCBI Taxonomy" id="2733690"/>
    <lineage>
        <taxon>Eukaryota</taxon>
        <taxon>Fungi</taxon>
        <taxon>Dikarya</taxon>
        <taxon>Basidiomycota</taxon>
        <taxon>Agaricomycotina</taxon>
        <taxon>Agaricomycetes</taxon>
        <taxon>Agaricomycetidae</taxon>
        <taxon>Agaricales</taxon>
        <taxon>Marasmiineae</taxon>
        <taxon>Mycenaceae</taxon>
        <taxon>Mycena</taxon>
    </lineage>
</organism>
<dbReference type="InterPro" id="IPR050327">
    <property type="entry name" value="Proton-linked_MCT"/>
</dbReference>
<dbReference type="PANTHER" id="PTHR11360">
    <property type="entry name" value="MONOCARBOXYLATE TRANSPORTER"/>
    <property type="match status" value="1"/>
</dbReference>
<name>A0A8H6U112_9AGAR</name>
<gene>
    <name evidence="2" type="ORF">MVEN_02587000</name>
</gene>
<keyword evidence="1" id="KW-0812">Transmembrane</keyword>
<keyword evidence="1" id="KW-0472">Membrane</keyword>
<dbReference type="OrthoDB" id="6499973at2759"/>
<feature type="transmembrane region" description="Helical" evidence="1">
    <location>
        <begin position="90"/>
        <end position="108"/>
    </location>
</feature>
<dbReference type="AlphaFoldDB" id="A0A8H6U112"/>
<keyword evidence="3" id="KW-1185">Reference proteome</keyword>
<dbReference type="Gene3D" id="1.20.1250.20">
    <property type="entry name" value="MFS general substrate transporter like domains"/>
    <property type="match status" value="1"/>
</dbReference>
<accession>A0A8H6U112</accession>
<proteinExistence type="predicted"/>
<dbReference type="PANTHER" id="PTHR11360:SF284">
    <property type="entry name" value="EG:103B4.3 PROTEIN-RELATED"/>
    <property type="match status" value="1"/>
</dbReference>
<dbReference type="EMBL" id="JACAZI010000039">
    <property type="protein sequence ID" value="KAF7326931.1"/>
    <property type="molecule type" value="Genomic_DNA"/>
</dbReference>
<reference evidence="2" key="1">
    <citation type="submission" date="2020-05" db="EMBL/GenBank/DDBJ databases">
        <title>Mycena genomes resolve the evolution of fungal bioluminescence.</title>
        <authorList>
            <person name="Tsai I.J."/>
        </authorList>
    </citation>
    <scope>NUCLEOTIDE SEQUENCE</scope>
    <source>
        <strain evidence="2">CCC161011</strain>
    </source>
</reference>
<keyword evidence="1" id="KW-1133">Transmembrane helix</keyword>
<protein>
    <submittedName>
        <fullName evidence="2">MFS general substrate transporter</fullName>
    </submittedName>
</protein>
<feature type="transmembrane region" description="Helical" evidence="1">
    <location>
        <begin position="165"/>
        <end position="185"/>
    </location>
</feature>
<feature type="transmembrane region" description="Helical" evidence="1">
    <location>
        <begin position="191"/>
        <end position="212"/>
    </location>
</feature>
<dbReference type="Proteomes" id="UP000620124">
    <property type="component" value="Unassembled WGS sequence"/>
</dbReference>
<sequence length="222" mass="23780">MVNSTRSVPTYFNPTLALIIISGQVFLAQAVGMGIFAALAFFPSFHIVSHHFQRRRALAMAVVTSGAACGGVVFPIVLNQIGSHTTHFTTGIRAMGGVITALLLFAKLTMKTRLTSKHAAAKNAQYPPIQWKSAGIFTDPGYVLAPYGFVGRFVNMFLSSHVGPFNLVISSLYACFVLIFAMLGIKGFPGLVVFAFLYGFMPGASLMPANFVSFANPPGEYG</sequence>
<feature type="transmembrane region" description="Helical" evidence="1">
    <location>
        <begin position="16"/>
        <end position="45"/>
    </location>
</feature>
<evidence type="ECO:0000313" key="3">
    <source>
        <dbReference type="Proteomes" id="UP000620124"/>
    </source>
</evidence>
<feature type="transmembrane region" description="Helical" evidence="1">
    <location>
        <begin position="57"/>
        <end position="78"/>
    </location>
</feature>
<evidence type="ECO:0000256" key="1">
    <source>
        <dbReference type="SAM" id="Phobius"/>
    </source>
</evidence>
<dbReference type="InterPro" id="IPR036259">
    <property type="entry name" value="MFS_trans_sf"/>
</dbReference>
<evidence type="ECO:0000313" key="2">
    <source>
        <dbReference type="EMBL" id="KAF7326931.1"/>
    </source>
</evidence>